<evidence type="ECO:0000256" key="1">
    <source>
        <dbReference type="SAM" id="MobiDB-lite"/>
    </source>
</evidence>
<dbReference type="AlphaFoldDB" id="A0AAD7M7N7"/>
<feature type="compositionally biased region" description="Acidic residues" evidence="1">
    <location>
        <begin position="214"/>
        <end position="233"/>
    </location>
</feature>
<dbReference type="Proteomes" id="UP001221757">
    <property type="component" value="Unassembled WGS sequence"/>
</dbReference>
<evidence type="ECO:0000313" key="3">
    <source>
        <dbReference type="Proteomes" id="UP001221757"/>
    </source>
</evidence>
<comment type="caution">
    <text evidence="2">The sequence shown here is derived from an EMBL/GenBank/DDBJ whole genome shotgun (WGS) entry which is preliminary data.</text>
</comment>
<sequence length="233" mass="25524">MTLPAMRDLAIAFSDIDEAVAFCDQDAADVSDLPAFPGLTRFTYDALCTGAYSQGTVVALLQRSEAKLAALQLANSSPIHKPELCELLIKPGLTELTLENCTGSFLEALTSRKDRLRELRSFVWLDFRLAHLDALVPLINARCSAQHRPSALKHISLKPLFSLTVNGRLANCVRRWRERGLVVDLNAEYLDTGSELGDESAPQVAEDWLNGPDASDESSSEDGEIGYDEGDDQ</sequence>
<name>A0AAD7M7N7_MYCRO</name>
<proteinExistence type="predicted"/>
<protein>
    <submittedName>
        <fullName evidence="2">Uncharacterized protein</fullName>
    </submittedName>
</protein>
<keyword evidence="3" id="KW-1185">Reference proteome</keyword>
<dbReference type="EMBL" id="JARKIE010000009">
    <property type="protein sequence ID" value="KAJ7704848.1"/>
    <property type="molecule type" value="Genomic_DNA"/>
</dbReference>
<organism evidence="2 3">
    <name type="scientific">Mycena rosella</name>
    <name type="common">Pink bonnet</name>
    <name type="synonym">Agaricus rosellus</name>
    <dbReference type="NCBI Taxonomy" id="1033263"/>
    <lineage>
        <taxon>Eukaryota</taxon>
        <taxon>Fungi</taxon>
        <taxon>Dikarya</taxon>
        <taxon>Basidiomycota</taxon>
        <taxon>Agaricomycotina</taxon>
        <taxon>Agaricomycetes</taxon>
        <taxon>Agaricomycetidae</taxon>
        <taxon>Agaricales</taxon>
        <taxon>Marasmiineae</taxon>
        <taxon>Mycenaceae</taxon>
        <taxon>Mycena</taxon>
    </lineage>
</organism>
<gene>
    <name evidence="2" type="ORF">B0H17DRAFT_1301759</name>
</gene>
<feature type="region of interest" description="Disordered" evidence="1">
    <location>
        <begin position="194"/>
        <end position="233"/>
    </location>
</feature>
<evidence type="ECO:0000313" key="2">
    <source>
        <dbReference type="EMBL" id="KAJ7704848.1"/>
    </source>
</evidence>
<accession>A0AAD7M7N7</accession>
<reference evidence="2" key="1">
    <citation type="submission" date="2023-03" db="EMBL/GenBank/DDBJ databases">
        <title>Massive genome expansion in bonnet fungi (Mycena s.s.) driven by repeated elements and novel gene families across ecological guilds.</title>
        <authorList>
            <consortium name="Lawrence Berkeley National Laboratory"/>
            <person name="Harder C.B."/>
            <person name="Miyauchi S."/>
            <person name="Viragh M."/>
            <person name="Kuo A."/>
            <person name="Thoen E."/>
            <person name="Andreopoulos B."/>
            <person name="Lu D."/>
            <person name="Skrede I."/>
            <person name="Drula E."/>
            <person name="Henrissat B."/>
            <person name="Morin E."/>
            <person name="Kohler A."/>
            <person name="Barry K."/>
            <person name="LaButti K."/>
            <person name="Morin E."/>
            <person name="Salamov A."/>
            <person name="Lipzen A."/>
            <person name="Mereny Z."/>
            <person name="Hegedus B."/>
            <person name="Baldrian P."/>
            <person name="Stursova M."/>
            <person name="Weitz H."/>
            <person name="Taylor A."/>
            <person name="Grigoriev I.V."/>
            <person name="Nagy L.G."/>
            <person name="Martin F."/>
            <person name="Kauserud H."/>
        </authorList>
    </citation>
    <scope>NUCLEOTIDE SEQUENCE</scope>
    <source>
        <strain evidence="2">CBHHK067</strain>
    </source>
</reference>